<evidence type="ECO:0000259" key="4">
    <source>
        <dbReference type="Pfam" id="PF13458"/>
    </source>
</evidence>
<reference evidence="5" key="2">
    <citation type="submission" date="2020-10" db="EMBL/GenBank/DDBJ databases">
        <title>Comparative genomics of the Acetobacterium genus.</title>
        <authorList>
            <person name="Marshall C."/>
            <person name="May H."/>
            <person name="Norman S."/>
        </authorList>
    </citation>
    <scope>NUCLEOTIDE SEQUENCE</scope>
    <source>
        <strain evidence="5">DER-2019</strain>
    </source>
</reference>
<reference evidence="5" key="1">
    <citation type="submission" date="2019-10" db="EMBL/GenBank/DDBJ databases">
        <authorList>
            <person name="Ross D.E."/>
            <person name="Gulliver D."/>
        </authorList>
    </citation>
    <scope>NUCLEOTIDE SEQUENCE</scope>
    <source>
        <strain evidence="5">DER-2019</strain>
    </source>
</reference>
<sequence>MKKSLSLLLCLALVATMTAGCSGSSTSSDNSDVIKVGVFEPLTGANASGGELELEGVQLANQLHPEVLGKKVELVVADNKSDKAEATTAAARLIEKDKVSAILGSWGSSLSMAAGDIVKSNKIPAIALSATNPQVTLGNDYYFRVCFLDPFQGTVMANYAYKTLGAKKVAIVQEVSNDYSVGLAKFFTDSFTKLSGDASAIVSTGNYNTGDQDFNGILTNIKATNPDVIFAPGNYTESALLIKQARALGITCPIIGGDTWETNEFITVGGADVEGAVMSTFFDDTNPPTEAGKTFVAEYKKLYPDRQNIPAVTALGYDGYMMLMDAIQRAGSADPQAIRDALATTTNFEGATGVITINANGDAEKNSAIVKVVKDGKFTYLDTVTITQ</sequence>
<dbReference type="EMBL" id="WJBD01000004">
    <property type="protein sequence ID" value="MBC3887737.1"/>
    <property type="molecule type" value="Genomic_DNA"/>
</dbReference>
<comment type="similarity">
    <text evidence="1">Belongs to the leucine-binding protein family.</text>
</comment>
<dbReference type="Gene3D" id="3.40.50.2300">
    <property type="match status" value="2"/>
</dbReference>
<feature type="chain" id="PRO_5039115373" evidence="3">
    <location>
        <begin position="20"/>
        <end position="388"/>
    </location>
</feature>
<gene>
    <name evidence="5" type="ORF">GH810_05385</name>
</gene>
<dbReference type="CDD" id="cd06347">
    <property type="entry name" value="PBP1_ABC_LivK_ligand_binding-like"/>
    <property type="match status" value="1"/>
</dbReference>
<accession>A0A923KRX1</accession>
<protein>
    <submittedName>
        <fullName evidence="5">ABC transporter substrate-binding protein</fullName>
    </submittedName>
</protein>
<keyword evidence="2 3" id="KW-0732">Signal</keyword>
<evidence type="ECO:0000256" key="3">
    <source>
        <dbReference type="SAM" id="SignalP"/>
    </source>
</evidence>
<dbReference type="RefSeq" id="WP_148566722.1">
    <property type="nucleotide sequence ID" value="NZ_RXYA01000005.1"/>
</dbReference>
<feature type="domain" description="Leucine-binding protein" evidence="4">
    <location>
        <begin position="34"/>
        <end position="377"/>
    </location>
</feature>
<dbReference type="PANTHER" id="PTHR30483:SF6">
    <property type="entry name" value="PERIPLASMIC BINDING PROTEIN OF ABC TRANSPORTER FOR NATURAL AMINO ACIDS"/>
    <property type="match status" value="1"/>
</dbReference>
<evidence type="ECO:0000313" key="5">
    <source>
        <dbReference type="EMBL" id="MBC3887737.1"/>
    </source>
</evidence>
<organism evidence="5 6">
    <name type="scientific">Acetobacterium paludosum</name>
    <dbReference type="NCBI Taxonomy" id="52693"/>
    <lineage>
        <taxon>Bacteria</taxon>
        <taxon>Bacillati</taxon>
        <taxon>Bacillota</taxon>
        <taxon>Clostridia</taxon>
        <taxon>Eubacteriales</taxon>
        <taxon>Eubacteriaceae</taxon>
        <taxon>Acetobacterium</taxon>
    </lineage>
</organism>
<keyword evidence="6" id="KW-1185">Reference proteome</keyword>
<dbReference type="OrthoDB" id="9783240at2"/>
<dbReference type="InterPro" id="IPR028081">
    <property type="entry name" value="Leu-bd"/>
</dbReference>
<dbReference type="PROSITE" id="PS51257">
    <property type="entry name" value="PROKAR_LIPOPROTEIN"/>
    <property type="match status" value="1"/>
</dbReference>
<dbReference type="Proteomes" id="UP000616595">
    <property type="component" value="Unassembled WGS sequence"/>
</dbReference>
<evidence type="ECO:0000256" key="2">
    <source>
        <dbReference type="ARBA" id="ARBA00022729"/>
    </source>
</evidence>
<proteinExistence type="inferred from homology"/>
<dbReference type="SUPFAM" id="SSF53822">
    <property type="entry name" value="Periplasmic binding protein-like I"/>
    <property type="match status" value="1"/>
</dbReference>
<dbReference type="InterPro" id="IPR051010">
    <property type="entry name" value="BCAA_transport"/>
</dbReference>
<feature type="signal peptide" evidence="3">
    <location>
        <begin position="1"/>
        <end position="19"/>
    </location>
</feature>
<evidence type="ECO:0000313" key="6">
    <source>
        <dbReference type="Proteomes" id="UP000616595"/>
    </source>
</evidence>
<comment type="caution">
    <text evidence="5">The sequence shown here is derived from an EMBL/GenBank/DDBJ whole genome shotgun (WGS) entry which is preliminary data.</text>
</comment>
<dbReference type="Pfam" id="PF13458">
    <property type="entry name" value="Peripla_BP_6"/>
    <property type="match status" value="1"/>
</dbReference>
<name>A0A923KRX1_9FIRM</name>
<dbReference type="PANTHER" id="PTHR30483">
    <property type="entry name" value="LEUCINE-SPECIFIC-BINDING PROTEIN"/>
    <property type="match status" value="1"/>
</dbReference>
<evidence type="ECO:0000256" key="1">
    <source>
        <dbReference type="ARBA" id="ARBA00010062"/>
    </source>
</evidence>
<dbReference type="AlphaFoldDB" id="A0A923KRX1"/>
<dbReference type="InterPro" id="IPR028082">
    <property type="entry name" value="Peripla_BP_I"/>
</dbReference>